<dbReference type="PANTHER" id="PTHR43738">
    <property type="entry name" value="ABC TRANSPORTER, MEMBRANE PROTEIN"/>
    <property type="match status" value="1"/>
</dbReference>
<feature type="transmembrane region" description="Helical" evidence="7">
    <location>
        <begin position="316"/>
        <end position="338"/>
    </location>
</feature>
<evidence type="ECO:0000256" key="6">
    <source>
        <dbReference type="ARBA" id="ARBA00023136"/>
    </source>
</evidence>
<dbReference type="Pfam" id="PF02687">
    <property type="entry name" value="FtsX"/>
    <property type="match status" value="1"/>
</dbReference>
<keyword evidence="4 7" id="KW-0812">Transmembrane</keyword>
<keyword evidence="5 7" id="KW-1133">Transmembrane helix</keyword>
<dbReference type="Proteomes" id="UP001592528">
    <property type="component" value="Unassembled WGS sequence"/>
</dbReference>
<gene>
    <name evidence="9" type="ORF">ACEZDJ_21040</name>
</gene>
<keyword evidence="2" id="KW-0813">Transport</keyword>
<dbReference type="InterPro" id="IPR003838">
    <property type="entry name" value="ABC3_permease_C"/>
</dbReference>
<feature type="transmembrane region" description="Helical" evidence="7">
    <location>
        <begin position="44"/>
        <end position="64"/>
    </location>
</feature>
<dbReference type="RefSeq" id="WP_232241965.1">
    <property type="nucleotide sequence ID" value="NZ_JBHEZZ010000011.1"/>
</dbReference>
<organism evidence="9 10">
    <name type="scientific">Streptacidiphilus cavernicola</name>
    <dbReference type="NCBI Taxonomy" id="3342716"/>
    <lineage>
        <taxon>Bacteria</taxon>
        <taxon>Bacillati</taxon>
        <taxon>Actinomycetota</taxon>
        <taxon>Actinomycetes</taxon>
        <taxon>Kitasatosporales</taxon>
        <taxon>Streptomycetaceae</taxon>
        <taxon>Streptacidiphilus</taxon>
    </lineage>
</organism>
<evidence type="ECO:0000256" key="4">
    <source>
        <dbReference type="ARBA" id="ARBA00022692"/>
    </source>
</evidence>
<dbReference type="InterPro" id="IPR051125">
    <property type="entry name" value="ABC-4/HrtB_transporter"/>
</dbReference>
<dbReference type="EMBL" id="JBHEZZ010000011">
    <property type="protein sequence ID" value="MFC1403780.1"/>
    <property type="molecule type" value="Genomic_DNA"/>
</dbReference>
<evidence type="ECO:0000256" key="7">
    <source>
        <dbReference type="SAM" id="Phobius"/>
    </source>
</evidence>
<comment type="subcellular location">
    <subcellularLocation>
        <location evidence="1">Cell membrane</location>
        <topology evidence="1">Multi-pass membrane protein</topology>
    </subcellularLocation>
</comment>
<evidence type="ECO:0000259" key="8">
    <source>
        <dbReference type="Pfam" id="PF02687"/>
    </source>
</evidence>
<dbReference type="PANTHER" id="PTHR43738:SF1">
    <property type="entry name" value="HEMIN TRANSPORT SYSTEM PERMEASE PROTEIN HRTB-RELATED"/>
    <property type="match status" value="1"/>
</dbReference>
<evidence type="ECO:0000313" key="9">
    <source>
        <dbReference type="EMBL" id="MFC1403780.1"/>
    </source>
</evidence>
<proteinExistence type="predicted"/>
<evidence type="ECO:0000256" key="5">
    <source>
        <dbReference type="ARBA" id="ARBA00022989"/>
    </source>
</evidence>
<evidence type="ECO:0000256" key="3">
    <source>
        <dbReference type="ARBA" id="ARBA00022475"/>
    </source>
</evidence>
<feature type="transmembrane region" description="Helical" evidence="7">
    <location>
        <begin position="266"/>
        <end position="288"/>
    </location>
</feature>
<keyword evidence="6 7" id="KW-0472">Membrane</keyword>
<protein>
    <submittedName>
        <fullName evidence="9">ABC transporter permease</fullName>
    </submittedName>
</protein>
<feature type="domain" description="ABC3 transporter permease C-terminal" evidence="8">
    <location>
        <begin position="269"/>
        <end position="378"/>
    </location>
</feature>
<reference evidence="9 10" key="1">
    <citation type="submission" date="2024-09" db="EMBL/GenBank/DDBJ databases">
        <authorList>
            <person name="Lee S.D."/>
        </authorList>
    </citation>
    <scope>NUCLEOTIDE SEQUENCE [LARGE SCALE GENOMIC DNA]</scope>
    <source>
        <strain evidence="9 10">N1-5</strain>
    </source>
</reference>
<feature type="transmembrane region" description="Helical" evidence="7">
    <location>
        <begin position="344"/>
        <end position="370"/>
    </location>
</feature>
<name>A0ABV6UQQ6_9ACTN</name>
<evidence type="ECO:0000313" key="10">
    <source>
        <dbReference type="Proteomes" id="UP001592528"/>
    </source>
</evidence>
<keyword evidence="10" id="KW-1185">Reference proteome</keyword>
<evidence type="ECO:0000256" key="1">
    <source>
        <dbReference type="ARBA" id="ARBA00004651"/>
    </source>
</evidence>
<evidence type="ECO:0000256" key="2">
    <source>
        <dbReference type="ARBA" id="ARBA00022448"/>
    </source>
</evidence>
<keyword evidence="3" id="KW-1003">Cell membrane</keyword>
<comment type="caution">
    <text evidence="9">The sequence shown here is derived from an EMBL/GenBank/DDBJ whole genome shotgun (WGS) entry which is preliminary data.</text>
</comment>
<sequence>MDSGPLLSLMGADAGAARVEARSTPGGFPVFIALREISFARGRFALMGAVVMLITTLVAFLYGLTGGLAADASSAVARLPVGSIVFAAGQGSSPQVSFSNSSVGPAQLAAWQSAPGVGSVAALGIAMSRLTSADSTTSVSVLGVPAALLPPLESGSAPAAGQVAVGAGTARADGVSVGSRVTVGARTLTVSGITADRSYGHAPSVWTTEPTWQQLSGATAPSALAVDPGTADTTALDRLQNTRTVGRAAALAGIDGFSAEQGSLRMIQGFLFAVSALVVGAFFTVWTVQRGTDIAVLKAVGASSGYLVRDALAQALVLLLGGTITGAAVGVAGGALLSSGGLPFVLSGATVAVPVLAMVVLGLAGAALAVRRITSADPLTALGANR</sequence>
<accession>A0ABV6UQQ6</accession>